<dbReference type="Proteomes" id="UP000284403">
    <property type="component" value="Unassembled WGS sequence"/>
</dbReference>
<accession>A0A3R7NUX2</accession>
<dbReference type="EMBL" id="MKKU01000006">
    <property type="protein sequence ID" value="RNF27448.1"/>
    <property type="molecule type" value="Genomic_DNA"/>
</dbReference>
<dbReference type="AlphaFoldDB" id="A0A3R7NUX2"/>
<feature type="compositionally biased region" description="Basic and acidic residues" evidence="1">
    <location>
        <begin position="129"/>
        <end position="144"/>
    </location>
</feature>
<keyword evidence="3" id="KW-1185">Reference proteome</keyword>
<evidence type="ECO:0000313" key="2">
    <source>
        <dbReference type="EMBL" id="RNF27448.1"/>
    </source>
</evidence>
<organism evidence="2 3">
    <name type="scientific">Trypanosoma conorhini</name>
    <dbReference type="NCBI Taxonomy" id="83891"/>
    <lineage>
        <taxon>Eukaryota</taxon>
        <taxon>Discoba</taxon>
        <taxon>Euglenozoa</taxon>
        <taxon>Kinetoplastea</taxon>
        <taxon>Metakinetoplastina</taxon>
        <taxon>Trypanosomatida</taxon>
        <taxon>Trypanosomatidae</taxon>
        <taxon>Trypanosoma</taxon>
    </lineage>
</organism>
<feature type="region of interest" description="Disordered" evidence="1">
    <location>
        <begin position="54"/>
        <end position="74"/>
    </location>
</feature>
<dbReference type="GeneID" id="40313921"/>
<protein>
    <submittedName>
        <fullName evidence="2">Uncharacterized protein</fullName>
    </submittedName>
</protein>
<sequence length="175" mass="18889">MQPWGEATAAELSAAAAYHQLIQQQQQSLLHRLHQASSVAPLECKQDLCGENAAGDVPGDDAASGDGARSGGEEKMAALGQWAVAAHATAADATGKEPRRITGYRGEAVRSLLLRRPLTNSRPQHTAHHRQEQAEEDVHHSGHELRRKRQSVDFLLQHLPDVCSIITASASESLQ</sequence>
<dbReference type="RefSeq" id="XP_029232654.1">
    <property type="nucleotide sequence ID" value="XM_029367254.1"/>
</dbReference>
<reference evidence="2 3" key="1">
    <citation type="journal article" date="2018" name="BMC Genomics">
        <title>Genomic comparison of Trypanosoma conorhini and Trypanosoma rangeli to Trypanosoma cruzi strains of high and low virulence.</title>
        <authorList>
            <person name="Bradwell K.R."/>
            <person name="Koparde V.N."/>
            <person name="Matveyev A.V."/>
            <person name="Serrano M.G."/>
            <person name="Alves J.M."/>
            <person name="Parikh H."/>
            <person name="Huang B."/>
            <person name="Lee V."/>
            <person name="Espinosa-Alvarez O."/>
            <person name="Ortiz P.A."/>
            <person name="Costa-Martins A.G."/>
            <person name="Teixeira M.M."/>
            <person name="Buck G.A."/>
        </authorList>
    </citation>
    <scope>NUCLEOTIDE SEQUENCE [LARGE SCALE GENOMIC DNA]</scope>
    <source>
        <strain evidence="2 3">025E</strain>
    </source>
</reference>
<gene>
    <name evidence="2" type="ORF">Tco025E_00310</name>
</gene>
<name>A0A3R7NUX2_9TRYP</name>
<comment type="caution">
    <text evidence="2">The sequence shown here is derived from an EMBL/GenBank/DDBJ whole genome shotgun (WGS) entry which is preliminary data.</text>
</comment>
<evidence type="ECO:0000313" key="3">
    <source>
        <dbReference type="Proteomes" id="UP000284403"/>
    </source>
</evidence>
<evidence type="ECO:0000256" key="1">
    <source>
        <dbReference type="SAM" id="MobiDB-lite"/>
    </source>
</evidence>
<proteinExistence type="predicted"/>
<dbReference type="OrthoDB" id="10309609at2759"/>
<feature type="compositionally biased region" description="Low complexity" evidence="1">
    <location>
        <begin position="54"/>
        <end position="67"/>
    </location>
</feature>
<feature type="region of interest" description="Disordered" evidence="1">
    <location>
        <begin position="117"/>
        <end position="145"/>
    </location>
</feature>